<dbReference type="EMBL" id="GL882879">
    <property type="protein sequence ID" value="EGF83047.1"/>
    <property type="molecule type" value="Genomic_DNA"/>
</dbReference>
<dbReference type="InterPro" id="IPR011249">
    <property type="entry name" value="Metalloenz_LuxS/M16"/>
</dbReference>
<dbReference type="HOGENOM" id="CLU_006065_0_0_1"/>
<evidence type="ECO:0000313" key="4">
    <source>
        <dbReference type="EMBL" id="EGF83047.1"/>
    </source>
</evidence>
<dbReference type="InterPro" id="IPR011765">
    <property type="entry name" value="Pept_M16_N"/>
</dbReference>
<dbReference type="Pfam" id="PF05193">
    <property type="entry name" value="Peptidase_M16_C"/>
    <property type="match status" value="1"/>
</dbReference>
<evidence type="ECO:0000256" key="1">
    <source>
        <dbReference type="SAM" id="MobiDB-lite"/>
    </source>
</evidence>
<evidence type="ECO:0008006" key="6">
    <source>
        <dbReference type="Google" id="ProtNLM"/>
    </source>
</evidence>
<dbReference type="GeneID" id="18242183"/>
<dbReference type="AlphaFoldDB" id="F4NSS2"/>
<dbReference type="FunCoup" id="F4NSS2">
    <property type="interactions" value="8"/>
</dbReference>
<dbReference type="FunFam" id="3.30.830.10:FF:000015">
    <property type="entry name" value="Putative zinc metalloprotease"/>
    <property type="match status" value="1"/>
</dbReference>
<evidence type="ECO:0000313" key="5">
    <source>
        <dbReference type="Proteomes" id="UP000007241"/>
    </source>
</evidence>
<sequence>MRSESTIATDRVFSLESTERFKIPSGTSRIRVYKLSHSEFRIIFVEVPGPLCSASIVFPTISVDNKGLPHTLEHLVFCGSQTIPNRGYLDFLATRCLSTGTNAYTSEDHTSYEITTAGSEGMIEILPVFLDHILNPTLRKCQFTTEVYHLNHEAKHQGVVYCEMASRENGEQDLLDRNIRQLLYQGETTYSFECGGLTKDIIKLNNQEIIDYHSKFYRIENATMVITGTISQSGLFAKLLEHEEIFADKPPLEDSFVTPVIKSPALLNGTDFAISRKVPFASADMDVGSIGYGWRGPPSEDVFTIIALDLLYTYLHSNAASILSQAFVERADPLASSVDFDIKGYVDTSFIIYFSGVPYFDRADVGSDVEMDIEKNSDSNDEDTDSEDESDDDEDTDSENDSDDDEDNDSAHRNLFQPNVFYGLLRNALRSFATNGFTVPGGMLATIKRHRCKIMKALEEEPHDTITNLLLPDIIRHHLAASSALGDTRAEHGTPKIATRSKLFDILDILEKKDDEYWKKLTCQWLLEKPICEVLMIPSSKLALEQQKIEQCGIQDRVKVLGKEGLGKLKAEADRALAENKINITDDLMAKFPAIPDASKAPSLVSNMTNINLDEYSNTRGPFSACQVVRTETAFVSMRFGLNTSHILEELRPYLVLFQELLFETDLVLPATLGSKTITMEYQEVVRYASQVFVSHEAAIGFGNEVWSASWLSQVLMVSAVSECADWECMIRFLAQVLFFSEFTESRILTVAKNLLSNITEIKRDGACMLSAVTTRLYSAKSLSSKNTSDKASDAKCGLPEQSDTLIDQPTLNDAAISIFTQEKFLRGIVKLLKDGEGSKVKDHLNQLKLAILSGNQKSTPAFIQIGVPKNFSLSGGASLGQNSECVDDILCIWNTEFTKYKSRQTPKGTKRRLSVNDTADQPASLISPFPFPRNPFQYSHLDLKLGRGLLVPIPGLTTSYVSQFVACDVFASHPHPDYFATVLLAEILSRSEGPLYDAVRGPGYAYGVSLSVCLWIGQLSLDLYDASEPHKSVMAFYRILNTLATKSGMEEICSEFNIETARAAVAYRWVADCATADGVVQTALRSSLQRDVVIV</sequence>
<dbReference type="Pfam" id="PF00675">
    <property type="entry name" value="Peptidase_M16"/>
    <property type="match status" value="1"/>
</dbReference>
<proteinExistence type="predicted"/>
<dbReference type="RefSeq" id="XP_006675961.1">
    <property type="nucleotide sequence ID" value="XM_006675898.1"/>
</dbReference>
<dbReference type="OrthoDB" id="4953at2759"/>
<dbReference type="STRING" id="684364.F4NSS2"/>
<dbReference type="PANTHER" id="PTHR43016:SF6">
    <property type="entry name" value="PEPTIDASE M16 N-TERMINAL DOMAIN-CONTAINING PROTEIN"/>
    <property type="match status" value="1"/>
</dbReference>
<feature type="compositionally biased region" description="Acidic residues" evidence="1">
    <location>
        <begin position="379"/>
        <end position="408"/>
    </location>
</feature>
<dbReference type="Gene3D" id="3.30.830.10">
    <property type="entry name" value="Metalloenzyme, LuxS/M16 peptidase-like"/>
    <property type="match status" value="3"/>
</dbReference>
<name>F4NSS2_BATDJ</name>
<reference evidence="4 5" key="1">
    <citation type="submission" date="2009-12" db="EMBL/GenBank/DDBJ databases">
        <title>The draft genome of Batrachochytrium dendrobatidis.</title>
        <authorList>
            <consortium name="US DOE Joint Genome Institute (JGI-PGF)"/>
            <person name="Kuo A."/>
            <person name="Salamov A."/>
            <person name="Schmutz J."/>
            <person name="Lucas S."/>
            <person name="Pitluck S."/>
            <person name="Rosenblum E."/>
            <person name="Stajich J."/>
            <person name="Eisen M."/>
            <person name="Grigoriev I.V."/>
        </authorList>
    </citation>
    <scope>NUCLEOTIDE SEQUENCE [LARGE SCALE GENOMIC DNA]</scope>
    <source>
        <strain evidence="5">JAM81 / FGSC 10211</strain>
    </source>
</reference>
<dbReference type="InParanoid" id="F4NSS2"/>
<dbReference type="GO" id="GO:0046872">
    <property type="term" value="F:metal ion binding"/>
    <property type="evidence" value="ECO:0007669"/>
    <property type="project" value="InterPro"/>
</dbReference>
<dbReference type="PANTHER" id="PTHR43016">
    <property type="entry name" value="PRESEQUENCE PROTEASE"/>
    <property type="match status" value="1"/>
</dbReference>
<organism evidence="4 5">
    <name type="scientific">Batrachochytrium dendrobatidis (strain JAM81 / FGSC 10211)</name>
    <name type="common">Frog chytrid fungus</name>
    <dbReference type="NCBI Taxonomy" id="684364"/>
    <lineage>
        <taxon>Eukaryota</taxon>
        <taxon>Fungi</taxon>
        <taxon>Fungi incertae sedis</taxon>
        <taxon>Chytridiomycota</taxon>
        <taxon>Chytridiomycota incertae sedis</taxon>
        <taxon>Chytridiomycetes</taxon>
        <taxon>Rhizophydiales</taxon>
        <taxon>Rhizophydiales incertae sedis</taxon>
        <taxon>Batrachochytrium</taxon>
    </lineage>
</organism>
<evidence type="ECO:0000259" key="2">
    <source>
        <dbReference type="Pfam" id="PF00675"/>
    </source>
</evidence>
<dbReference type="InterPro" id="IPR007863">
    <property type="entry name" value="Peptidase_M16_C"/>
</dbReference>
<protein>
    <recommendedName>
        <fullName evidence="6">Peptidase M16 N-terminal domain-containing protein</fullName>
    </recommendedName>
</protein>
<accession>F4NSS2</accession>
<dbReference type="SUPFAM" id="SSF63411">
    <property type="entry name" value="LuxS/MPP-like metallohydrolase"/>
    <property type="match status" value="4"/>
</dbReference>
<feature type="region of interest" description="Disordered" evidence="1">
    <location>
        <begin position="373"/>
        <end position="412"/>
    </location>
</feature>
<feature type="domain" description="Peptidase M16 C-terminal" evidence="3">
    <location>
        <begin position="203"/>
        <end position="354"/>
    </location>
</feature>
<feature type="domain" description="Peptidase M16 N-terminal" evidence="2">
    <location>
        <begin position="64"/>
        <end position="155"/>
    </location>
</feature>
<keyword evidence="5" id="KW-1185">Reference proteome</keyword>
<gene>
    <name evidence="4" type="ORF">BATDEDRAFT_85728</name>
</gene>
<dbReference type="OMA" id="WEGFARI"/>
<evidence type="ECO:0000259" key="3">
    <source>
        <dbReference type="Pfam" id="PF05193"/>
    </source>
</evidence>
<dbReference type="Proteomes" id="UP000007241">
    <property type="component" value="Unassembled WGS sequence"/>
</dbReference>